<dbReference type="Proteomes" id="UP000694866">
    <property type="component" value="Unplaced"/>
</dbReference>
<reference evidence="3" key="1">
    <citation type="submission" date="2025-08" db="UniProtKB">
        <authorList>
            <consortium name="RefSeq"/>
        </authorList>
    </citation>
    <scope>IDENTIFICATION</scope>
    <source>
        <strain evidence="3">USDA-PBARC FA_bdor</strain>
        <tissue evidence="3">Whole organism</tissue>
    </source>
</reference>
<dbReference type="OrthoDB" id="412780at2759"/>
<dbReference type="InterPro" id="IPR031259">
    <property type="entry name" value="ILBP"/>
</dbReference>
<organism evidence="2 3">
    <name type="scientific">Fopius arisanus</name>
    <dbReference type="NCBI Taxonomy" id="64838"/>
    <lineage>
        <taxon>Eukaryota</taxon>
        <taxon>Metazoa</taxon>
        <taxon>Ecdysozoa</taxon>
        <taxon>Arthropoda</taxon>
        <taxon>Hexapoda</taxon>
        <taxon>Insecta</taxon>
        <taxon>Pterygota</taxon>
        <taxon>Neoptera</taxon>
        <taxon>Endopterygota</taxon>
        <taxon>Hymenoptera</taxon>
        <taxon>Apocrita</taxon>
        <taxon>Ichneumonoidea</taxon>
        <taxon>Braconidae</taxon>
        <taxon>Opiinae</taxon>
        <taxon>Fopius</taxon>
    </lineage>
</organism>
<dbReference type="AlphaFoldDB" id="A0A9R1TGG5"/>
<accession>A0A9R1TGG5</accession>
<protein>
    <submittedName>
        <fullName evidence="3">Fatty acid-binding protein homolog 5-like</fullName>
    </submittedName>
</protein>
<dbReference type="CTD" id="3772232"/>
<comment type="similarity">
    <text evidence="1">Belongs to the calycin superfamily. Fatty-acid binding protein (FABP) family.</text>
</comment>
<dbReference type="PANTHER" id="PTHR11955">
    <property type="entry name" value="FATTY ACID BINDING PROTEIN"/>
    <property type="match status" value="1"/>
</dbReference>
<dbReference type="RefSeq" id="XP_011308930.1">
    <property type="nucleotide sequence ID" value="XM_011310628.1"/>
</dbReference>
<gene>
    <name evidence="3" type="primary">LOC105269984</name>
</gene>
<proteinExistence type="inferred from homology"/>
<dbReference type="SUPFAM" id="SSF50814">
    <property type="entry name" value="Lipocalins"/>
    <property type="match status" value="1"/>
</dbReference>
<dbReference type="KEGG" id="fas:105269984"/>
<evidence type="ECO:0000256" key="1">
    <source>
        <dbReference type="ARBA" id="ARBA00008390"/>
    </source>
</evidence>
<evidence type="ECO:0000313" key="3">
    <source>
        <dbReference type="RefSeq" id="XP_011308930.1"/>
    </source>
</evidence>
<dbReference type="Gene3D" id="2.40.128.20">
    <property type="match status" value="1"/>
</dbReference>
<dbReference type="InterPro" id="IPR012674">
    <property type="entry name" value="Calycin"/>
</dbReference>
<sequence length="136" mass="14759">MVSIVGKYENVSSENLEEYLTTVSGAAQVEAARAFAQGKPTFEVSQSGDQWTIVVANEGKSSKTTFTLGTPYDETMPHGAVLKSLTTRDGNTFTTVTDLPDGNQSVRVYEFTPSGINVRLSDKKVGVKATRTYKRV</sequence>
<name>A0A9R1TGG5_9HYME</name>
<evidence type="ECO:0000313" key="2">
    <source>
        <dbReference type="Proteomes" id="UP000694866"/>
    </source>
</evidence>
<keyword evidence="2" id="KW-1185">Reference proteome</keyword>
<dbReference type="GeneID" id="105269984"/>
<dbReference type="GO" id="GO:0008289">
    <property type="term" value="F:lipid binding"/>
    <property type="evidence" value="ECO:0007669"/>
    <property type="project" value="InterPro"/>
</dbReference>